<dbReference type="PANTHER" id="PTHR30290:SF83">
    <property type="entry name" value="ABC TRANSPORTER SUBSTRATE-BINDING PROTEIN"/>
    <property type="match status" value="1"/>
</dbReference>
<dbReference type="InterPro" id="IPR000914">
    <property type="entry name" value="SBP_5_dom"/>
</dbReference>
<dbReference type="CDD" id="cd00995">
    <property type="entry name" value="PBP2_NikA_DppA_OppA_like"/>
    <property type="match status" value="1"/>
</dbReference>
<protein>
    <submittedName>
        <fullName evidence="3">ABC transporter substrate-binding protein</fullName>
    </submittedName>
</protein>
<dbReference type="SUPFAM" id="SSF53850">
    <property type="entry name" value="Periplasmic binding protein-like II"/>
    <property type="match status" value="1"/>
</dbReference>
<evidence type="ECO:0000256" key="1">
    <source>
        <dbReference type="SAM" id="SignalP"/>
    </source>
</evidence>
<dbReference type="PROSITE" id="PS51257">
    <property type="entry name" value="PROKAR_LIPOPROTEIN"/>
    <property type="match status" value="1"/>
</dbReference>
<dbReference type="GO" id="GO:0015833">
    <property type="term" value="P:peptide transport"/>
    <property type="evidence" value="ECO:0007669"/>
    <property type="project" value="TreeGrafter"/>
</dbReference>
<dbReference type="GO" id="GO:0042597">
    <property type="term" value="C:periplasmic space"/>
    <property type="evidence" value="ECO:0007669"/>
    <property type="project" value="UniProtKB-ARBA"/>
</dbReference>
<dbReference type="InterPro" id="IPR039424">
    <property type="entry name" value="SBP_5"/>
</dbReference>
<feature type="signal peptide" evidence="1">
    <location>
        <begin position="1"/>
        <end position="26"/>
    </location>
</feature>
<dbReference type="GO" id="GO:0043190">
    <property type="term" value="C:ATP-binding cassette (ABC) transporter complex"/>
    <property type="evidence" value="ECO:0007669"/>
    <property type="project" value="InterPro"/>
</dbReference>
<evidence type="ECO:0000313" key="4">
    <source>
        <dbReference type="Proteomes" id="UP000441772"/>
    </source>
</evidence>
<keyword evidence="1" id="KW-0732">Signal</keyword>
<name>A0A6I1GR68_9BIFI</name>
<dbReference type="AlphaFoldDB" id="A0A6I1GR68"/>
<proteinExistence type="predicted"/>
<dbReference type="Proteomes" id="UP000441772">
    <property type="component" value="Unassembled WGS sequence"/>
</dbReference>
<dbReference type="PIRSF" id="PIRSF002741">
    <property type="entry name" value="MppA"/>
    <property type="match status" value="1"/>
</dbReference>
<dbReference type="PANTHER" id="PTHR30290">
    <property type="entry name" value="PERIPLASMIC BINDING COMPONENT OF ABC TRANSPORTER"/>
    <property type="match status" value="1"/>
</dbReference>
<dbReference type="EMBL" id="WBVT01000009">
    <property type="protein sequence ID" value="KAB7790628.1"/>
    <property type="molecule type" value="Genomic_DNA"/>
</dbReference>
<evidence type="ECO:0000313" key="3">
    <source>
        <dbReference type="EMBL" id="KAB7790628.1"/>
    </source>
</evidence>
<dbReference type="Gene3D" id="3.40.190.10">
    <property type="entry name" value="Periplasmic binding protein-like II"/>
    <property type="match status" value="1"/>
</dbReference>
<feature type="chain" id="PRO_5038489265" evidence="1">
    <location>
        <begin position="27"/>
        <end position="545"/>
    </location>
</feature>
<dbReference type="Gene3D" id="3.10.105.10">
    <property type="entry name" value="Dipeptide-binding Protein, Domain 3"/>
    <property type="match status" value="1"/>
</dbReference>
<keyword evidence="4" id="KW-1185">Reference proteome</keyword>
<gene>
    <name evidence="3" type="ORF">F7D09_0881</name>
</gene>
<sequence length="545" mass="57954">MKKKYGTALLAAGAAIVMLLSGCGTSSTSGSGTEAGSNIISVYGSEPAHPLFPGNTTEAGGGKVVDQLFAGLVTYGSDGSIHNEVAQSITSSDNATHYVIKIKKGWKFTDGTPVTAHSFVDAWNYTANSANKQASASFFNTIEGYDALQAADVDPKATLSGLSTPDDYTIDVKLSQSDSAFPVKSGSHAYMPLPESAFKDPKKFGENPVSNGPYKFKSWTHNRSIEMVKNPDYKGNRVAKNDGLTFKIYTSPDSAYADLKGGNLDFTNAIPATQLSTFQNDSSIKAYNQPGGNTLTFTIPESLEHFGQNEEGNLRRQALSMAINRKTIAEKIFNGTSTPAVDFLAKPISGYSDSLKGNEVLTYNAAKAKELWAKADAISKFSGEFKIAYNADGDAKNWVEAVCNSIKNTLGITAKGAAMATSSEFLADVDAGKMTTAYRSGWGPDYPSADNYLIQLYASSAADGKGANTGSYKNPKFDALMDKALSASSIDEANKYYQQGEEILLQDLPAIPLWNQNATAASTPNVSGVEFDYGGGPVFTALTKK</sequence>
<dbReference type="RefSeq" id="WP_152234231.1">
    <property type="nucleotide sequence ID" value="NZ_JBHSKZ010000009.1"/>
</dbReference>
<dbReference type="GO" id="GO:1904680">
    <property type="term" value="F:peptide transmembrane transporter activity"/>
    <property type="evidence" value="ECO:0007669"/>
    <property type="project" value="TreeGrafter"/>
</dbReference>
<dbReference type="InterPro" id="IPR030678">
    <property type="entry name" value="Peptide/Ni-bd"/>
</dbReference>
<reference evidence="3 4" key="1">
    <citation type="submission" date="2019-09" db="EMBL/GenBank/DDBJ databases">
        <title>Characterization of the phylogenetic diversity of two novel species belonging to the genus Bifidobacterium: Bifidobacterium cebidarum sp. nov. and Bifidobacterium leontopitheci sp. nov.</title>
        <authorList>
            <person name="Lugli G.A."/>
            <person name="Duranti S."/>
            <person name="Milani C."/>
            <person name="Turroni F."/>
            <person name="Ventura M."/>
        </authorList>
    </citation>
    <scope>NUCLEOTIDE SEQUENCE [LARGE SCALE GENOMIC DNA]</scope>
    <source>
        <strain evidence="3 4">LMG 31471</strain>
    </source>
</reference>
<comment type="caution">
    <text evidence="3">The sequence shown here is derived from an EMBL/GenBank/DDBJ whole genome shotgun (WGS) entry which is preliminary data.</text>
</comment>
<feature type="domain" description="Solute-binding protein family 5" evidence="2">
    <location>
        <begin position="81"/>
        <end position="461"/>
    </location>
</feature>
<dbReference type="Gene3D" id="3.90.76.10">
    <property type="entry name" value="Dipeptide-binding Protein, Domain 1"/>
    <property type="match status" value="1"/>
</dbReference>
<evidence type="ECO:0000259" key="2">
    <source>
        <dbReference type="Pfam" id="PF00496"/>
    </source>
</evidence>
<accession>A0A6I1GR68</accession>
<organism evidence="3 4">
    <name type="scientific">Bifidobacterium leontopitheci</name>
    <dbReference type="NCBI Taxonomy" id="2650774"/>
    <lineage>
        <taxon>Bacteria</taxon>
        <taxon>Bacillati</taxon>
        <taxon>Actinomycetota</taxon>
        <taxon>Actinomycetes</taxon>
        <taxon>Bifidobacteriales</taxon>
        <taxon>Bifidobacteriaceae</taxon>
        <taxon>Bifidobacterium</taxon>
    </lineage>
</organism>
<dbReference type="Pfam" id="PF00496">
    <property type="entry name" value="SBP_bac_5"/>
    <property type="match status" value="1"/>
</dbReference>